<keyword evidence="3" id="KW-1185">Reference proteome</keyword>
<gene>
    <name evidence="2" type="ORF">DOQ08_02712</name>
</gene>
<keyword evidence="1" id="KW-0732">Signal</keyword>
<dbReference type="OrthoDB" id="6197817at2"/>
<feature type="signal peptide" evidence="1">
    <location>
        <begin position="1"/>
        <end position="18"/>
    </location>
</feature>
<reference evidence="2 3" key="1">
    <citation type="submission" date="2018-08" db="EMBL/GenBank/DDBJ databases">
        <title>Whole Genome Sequence of the Moderate Halophilic Marine Bacterium Marinobacter litoralis Sw-45.</title>
        <authorList>
            <person name="Musa H."/>
        </authorList>
    </citation>
    <scope>NUCLEOTIDE SEQUENCE [LARGE SCALE GENOMIC DNA]</scope>
    <source>
        <strain evidence="2 3">Sw-45</strain>
    </source>
</reference>
<organism evidence="2 3">
    <name type="scientific">Marinobacter litoralis</name>
    <dbReference type="NCBI Taxonomy" id="187981"/>
    <lineage>
        <taxon>Bacteria</taxon>
        <taxon>Pseudomonadati</taxon>
        <taxon>Pseudomonadota</taxon>
        <taxon>Gammaproteobacteria</taxon>
        <taxon>Pseudomonadales</taxon>
        <taxon>Marinobacteraceae</taxon>
        <taxon>Marinobacter</taxon>
    </lineage>
</organism>
<evidence type="ECO:0008006" key="4">
    <source>
        <dbReference type="Google" id="ProtNLM"/>
    </source>
</evidence>
<evidence type="ECO:0000256" key="1">
    <source>
        <dbReference type="SAM" id="SignalP"/>
    </source>
</evidence>
<comment type="caution">
    <text evidence="2">The sequence shown here is derived from an EMBL/GenBank/DDBJ whole genome shotgun (WGS) entry which is preliminary data.</text>
</comment>
<feature type="chain" id="PRO_5018072586" description="Lipoprotein" evidence="1">
    <location>
        <begin position="19"/>
        <end position="139"/>
    </location>
</feature>
<accession>A0A3M2R9F3</accession>
<protein>
    <recommendedName>
        <fullName evidence="4">Lipoprotein</fullName>
    </recommendedName>
</protein>
<evidence type="ECO:0000313" key="2">
    <source>
        <dbReference type="EMBL" id="RMJ01926.1"/>
    </source>
</evidence>
<name>A0A3M2R9F3_9GAMM</name>
<dbReference type="AlphaFoldDB" id="A0A3M2R9F3"/>
<sequence>MKSIVYLMAMLLCSKMLASCANMNSVISAPKDAGVSRVYEEDHELVKAAVLASMQSLNINIKETRQTSDGFSITFTKTISPFSWGEVGRVLVNKNDSTTSTVFVHSKKRLRTQVTGADEDDFEKSIFRGVLEIIERDRI</sequence>
<dbReference type="Proteomes" id="UP000265903">
    <property type="component" value="Unassembled WGS sequence"/>
</dbReference>
<dbReference type="EMBL" id="QMDL01000004">
    <property type="protein sequence ID" value="RMJ01926.1"/>
    <property type="molecule type" value="Genomic_DNA"/>
</dbReference>
<evidence type="ECO:0000313" key="3">
    <source>
        <dbReference type="Proteomes" id="UP000265903"/>
    </source>
</evidence>
<proteinExistence type="predicted"/>
<dbReference type="RefSeq" id="WP_114335520.1">
    <property type="nucleotide sequence ID" value="NZ_QMDL01000004.1"/>
</dbReference>